<sequence>MTYDYVFLGSPGKKEGAESKVVQSAGPPFGRNRYGQEINVCIKELASSPDDIKMPPANTARQFSPRIARFVPRQSIRLTCGGLNRQQVYTDRVHASGRDDVVNGFQEWSPAPPSPGQTLAGSISRLHLRLPCHADRRFADRQSLSDYYACPPRLYDRCGHAGMPASLAVRCSA</sequence>
<accession>E2AK21</accession>
<protein>
    <submittedName>
        <fullName evidence="1">Uncharacterized protein</fullName>
    </submittedName>
</protein>
<gene>
    <name evidence="1" type="ORF">EAG_05037</name>
</gene>
<organism evidence="2">
    <name type="scientific">Camponotus floridanus</name>
    <name type="common">Florida carpenter ant</name>
    <dbReference type="NCBI Taxonomy" id="104421"/>
    <lineage>
        <taxon>Eukaryota</taxon>
        <taxon>Metazoa</taxon>
        <taxon>Ecdysozoa</taxon>
        <taxon>Arthropoda</taxon>
        <taxon>Hexapoda</taxon>
        <taxon>Insecta</taxon>
        <taxon>Pterygota</taxon>
        <taxon>Neoptera</taxon>
        <taxon>Endopterygota</taxon>
        <taxon>Hymenoptera</taxon>
        <taxon>Apocrita</taxon>
        <taxon>Aculeata</taxon>
        <taxon>Formicoidea</taxon>
        <taxon>Formicidae</taxon>
        <taxon>Formicinae</taxon>
        <taxon>Camponotus</taxon>
    </lineage>
</organism>
<dbReference type="AlphaFoldDB" id="E2AK21"/>
<name>E2AK21_CAMFO</name>
<keyword evidence="2" id="KW-1185">Reference proteome</keyword>
<dbReference type="Proteomes" id="UP000000311">
    <property type="component" value="Unassembled WGS sequence"/>
</dbReference>
<evidence type="ECO:0000313" key="1">
    <source>
        <dbReference type="EMBL" id="EFN66231.1"/>
    </source>
</evidence>
<evidence type="ECO:0000313" key="2">
    <source>
        <dbReference type="Proteomes" id="UP000000311"/>
    </source>
</evidence>
<dbReference type="InParanoid" id="E2AK21"/>
<dbReference type="EMBL" id="GL440135">
    <property type="protein sequence ID" value="EFN66231.1"/>
    <property type="molecule type" value="Genomic_DNA"/>
</dbReference>
<proteinExistence type="predicted"/>
<reference evidence="1 2" key="1">
    <citation type="journal article" date="2010" name="Science">
        <title>Genomic comparison of the ants Camponotus floridanus and Harpegnathos saltator.</title>
        <authorList>
            <person name="Bonasio R."/>
            <person name="Zhang G."/>
            <person name="Ye C."/>
            <person name="Mutti N.S."/>
            <person name="Fang X."/>
            <person name="Qin N."/>
            <person name="Donahue G."/>
            <person name="Yang P."/>
            <person name="Li Q."/>
            <person name="Li C."/>
            <person name="Zhang P."/>
            <person name="Huang Z."/>
            <person name="Berger S.L."/>
            <person name="Reinberg D."/>
            <person name="Wang J."/>
            <person name="Liebig J."/>
        </authorList>
    </citation>
    <scope>NUCLEOTIDE SEQUENCE [LARGE SCALE GENOMIC DNA]</scope>
    <source>
        <strain evidence="2">C129</strain>
    </source>
</reference>